<keyword evidence="2" id="KW-0812">Transmembrane</keyword>
<dbReference type="GO" id="GO:0036503">
    <property type="term" value="P:ERAD pathway"/>
    <property type="evidence" value="ECO:0007669"/>
    <property type="project" value="EnsemblPlants"/>
</dbReference>
<feature type="compositionally biased region" description="Low complexity" evidence="1">
    <location>
        <begin position="18"/>
        <end position="27"/>
    </location>
</feature>
<evidence type="ECO:0000256" key="1">
    <source>
        <dbReference type="SAM" id="MobiDB-lite"/>
    </source>
</evidence>
<dbReference type="Gramene" id="QL02p046501:mrna">
    <property type="protein sequence ID" value="QL02p046501:mrna"/>
    <property type="gene ID" value="QL02p046501"/>
</dbReference>
<dbReference type="AlphaFoldDB" id="A0A7N2KWA5"/>
<feature type="compositionally biased region" description="Polar residues" evidence="1">
    <location>
        <begin position="7"/>
        <end position="17"/>
    </location>
</feature>
<dbReference type="PANTHER" id="PTHR36787">
    <property type="entry name" value="TRANSMEMBRANE PROTEIN"/>
    <property type="match status" value="1"/>
</dbReference>
<feature type="region of interest" description="Disordered" evidence="1">
    <location>
        <begin position="205"/>
        <end position="226"/>
    </location>
</feature>
<sequence length="392" mass="43655">MAEEIETMSSSSLSEDTPSQSQAPAPALSSFPAFSNGDFQMVPVMYPALVPGLQNQDHMNRGAGIYAVPVFSCMGPVAGLPSNTLIPLTYNFPTIRMGWEDFHRYIWYEVEALVKSLMVRHHEEEKRSWDVQFHRALNDWELDAVMAFTHILLTHIPSSEVGDRMSWKLRTNAMGNQCRLLLHCGEACWLWNFVCKSFGRRSPEAGVGGEEHGQGGQQQHQQQQPAPQRQVVVRRFQIAFQLDLLLILKLAAVIFLFNQDGSRQRLVVLVFFASLVYLYQTGALTPIVRWLSQGMQRAAAPPHPPRPAVRAENVAAARHGVENVAAAEGQPGAQIENQPANDGNRAVENENENLAEPGGVNGANHWWGIVKEIQMIVFGFITSLLPGFHNID</sequence>
<evidence type="ECO:0008006" key="5">
    <source>
        <dbReference type="Google" id="ProtNLM"/>
    </source>
</evidence>
<organism evidence="3 4">
    <name type="scientific">Quercus lobata</name>
    <name type="common">Valley oak</name>
    <dbReference type="NCBI Taxonomy" id="97700"/>
    <lineage>
        <taxon>Eukaryota</taxon>
        <taxon>Viridiplantae</taxon>
        <taxon>Streptophyta</taxon>
        <taxon>Embryophyta</taxon>
        <taxon>Tracheophyta</taxon>
        <taxon>Spermatophyta</taxon>
        <taxon>Magnoliopsida</taxon>
        <taxon>eudicotyledons</taxon>
        <taxon>Gunneridae</taxon>
        <taxon>Pentapetalae</taxon>
        <taxon>rosids</taxon>
        <taxon>fabids</taxon>
        <taxon>Fagales</taxon>
        <taxon>Fagaceae</taxon>
        <taxon>Quercus</taxon>
    </lineage>
</organism>
<reference evidence="3" key="2">
    <citation type="submission" date="2021-01" db="UniProtKB">
        <authorList>
            <consortium name="EnsemblPlants"/>
        </authorList>
    </citation>
    <scope>IDENTIFICATION</scope>
</reference>
<feature type="region of interest" description="Disordered" evidence="1">
    <location>
        <begin position="1"/>
        <end position="27"/>
    </location>
</feature>
<dbReference type="GO" id="GO:0005783">
    <property type="term" value="C:endoplasmic reticulum"/>
    <property type="evidence" value="ECO:0007669"/>
    <property type="project" value="EnsemblPlants"/>
</dbReference>
<accession>A0A7N2KWA5</accession>
<evidence type="ECO:0000256" key="2">
    <source>
        <dbReference type="SAM" id="Phobius"/>
    </source>
</evidence>
<proteinExistence type="predicted"/>
<keyword evidence="2" id="KW-1133">Transmembrane helix</keyword>
<evidence type="ECO:0000313" key="3">
    <source>
        <dbReference type="EnsemblPlants" id="QL02p046501:mrna"/>
    </source>
</evidence>
<dbReference type="EnsemblPlants" id="QL02p046501:mrna">
    <property type="protein sequence ID" value="QL02p046501:mrna"/>
    <property type="gene ID" value="QL02p046501"/>
</dbReference>
<keyword evidence="2" id="KW-0472">Membrane</keyword>
<protein>
    <recommendedName>
        <fullName evidence="5">Transmembrane protein</fullName>
    </recommendedName>
</protein>
<feature type="transmembrane region" description="Helical" evidence="2">
    <location>
        <begin position="238"/>
        <end position="257"/>
    </location>
</feature>
<feature type="transmembrane region" description="Helical" evidence="2">
    <location>
        <begin position="269"/>
        <end position="288"/>
    </location>
</feature>
<feature type="compositionally biased region" description="Low complexity" evidence="1">
    <location>
        <begin position="217"/>
        <end position="226"/>
    </location>
</feature>
<dbReference type="OMA" id="MAFTHIL"/>
<dbReference type="Proteomes" id="UP000594261">
    <property type="component" value="Chromosome 2"/>
</dbReference>
<evidence type="ECO:0000313" key="4">
    <source>
        <dbReference type="Proteomes" id="UP000594261"/>
    </source>
</evidence>
<dbReference type="FunCoup" id="A0A7N2KWA5">
    <property type="interactions" value="2286"/>
</dbReference>
<reference evidence="4" key="1">
    <citation type="journal article" date="2016" name="G3 (Bethesda)">
        <title>First Draft Assembly and Annotation of the Genome of a California Endemic Oak Quercus lobata Nee (Fagaceae).</title>
        <authorList>
            <person name="Sork V.L."/>
            <person name="Fitz-Gibbon S.T."/>
            <person name="Puiu D."/>
            <person name="Crepeau M."/>
            <person name="Gugger P.F."/>
            <person name="Sherman R."/>
            <person name="Stevens K."/>
            <person name="Langley C.H."/>
            <person name="Pellegrini M."/>
            <person name="Salzberg S.L."/>
        </authorList>
    </citation>
    <scope>NUCLEOTIDE SEQUENCE [LARGE SCALE GENOMIC DNA]</scope>
    <source>
        <strain evidence="4">cv. SW786</strain>
    </source>
</reference>
<dbReference type="InParanoid" id="A0A7N2KWA5"/>
<keyword evidence="4" id="KW-1185">Reference proteome</keyword>
<name>A0A7N2KWA5_QUELO</name>